<dbReference type="KEGG" id="mbe:MBM_01212"/>
<reference evidence="1 2" key="1">
    <citation type="journal article" date="2012" name="BMC Genomics">
        <title>Sequencing the genome of Marssonina brunnea reveals fungus-poplar co-evolution.</title>
        <authorList>
            <person name="Zhu S."/>
            <person name="Cao Y.-Z."/>
            <person name="Jiang C."/>
            <person name="Tan B.-Y."/>
            <person name="Wang Z."/>
            <person name="Feng S."/>
            <person name="Zhang L."/>
            <person name="Su X.-H."/>
            <person name="Brejova B."/>
            <person name="Vinar T."/>
            <person name="Xu M."/>
            <person name="Wang M.-X."/>
            <person name="Zhang S.-G."/>
            <person name="Huang M.-R."/>
            <person name="Wu R."/>
            <person name="Zhou Y."/>
        </authorList>
    </citation>
    <scope>NUCLEOTIDE SEQUENCE [LARGE SCALE GENOMIC DNA]</scope>
    <source>
        <strain evidence="1 2">MB_m1</strain>
    </source>
</reference>
<proteinExistence type="predicted"/>
<organism evidence="1 2">
    <name type="scientific">Marssonina brunnea f. sp. multigermtubi (strain MB_m1)</name>
    <name type="common">Marssonina leaf spot fungus</name>
    <dbReference type="NCBI Taxonomy" id="1072389"/>
    <lineage>
        <taxon>Eukaryota</taxon>
        <taxon>Fungi</taxon>
        <taxon>Dikarya</taxon>
        <taxon>Ascomycota</taxon>
        <taxon>Pezizomycotina</taxon>
        <taxon>Leotiomycetes</taxon>
        <taxon>Helotiales</taxon>
        <taxon>Drepanopezizaceae</taxon>
        <taxon>Drepanopeziza</taxon>
    </lineage>
</organism>
<dbReference type="GeneID" id="18757147"/>
<dbReference type="Proteomes" id="UP000006753">
    <property type="component" value="Unassembled WGS sequence"/>
</dbReference>
<sequence>MLESYLPLYRPESRLPTLYINPNIDALFINEYIHKLDKVIPEFSPRILRSLRHLVVESERVLRHPSYSNASMIRLTKFANLEKLTMSTPPTKPDFRDVVLLSIFPYPLSAHLGGGCELAEYYNAMRFQLSEEAVSNIRAWSSPDVAQGYSWVSAAIEKVSRDNPDWKVPRIDLKAVERIRKLTGTDGDWASMLDEGLSIGEFELALS</sequence>
<dbReference type="OrthoDB" id="3513892at2759"/>
<evidence type="ECO:0000313" key="2">
    <source>
        <dbReference type="Proteomes" id="UP000006753"/>
    </source>
</evidence>
<evidence type="ECO:0000313" key="1">
    <source>
        <dbReference type="EMBL" id="EKD20530.1"/>
    </source>
</evidence>
<dbReference type="HOGENOM" id="CLU_1326629_0_0_1"/>
<dbReference type="InParanoid" id="K1WSD4"/>
<protein>
    <submittedName>
        <fullName evidence="1">Uncharacterized protein</fullName>
    </submittedName>
</protein>
<name>K1WSD4_MARBU</name>
<dbReference type="EMBL" id="JH921429">
    <property type="protein sequence ID" value="EKD20530.1"/>
    <property type="molecule type" value="Genomic_DNA"/>
</dbReference>
<dbReference type="AlphaFoldDB" id="K1WSD4"/>
<keyword evidence="2" id="KW-1185">Reference proteome</keyword>
<gene>
    <name evidence="1" type="ORF">MBM_01212</name>
</gene>
<accession>K1WSD4</accession>